<protein>
    <recommendedName>
        <fullName evidence="4">beta-glucosidase</fullName>
        <ecNumber evidence="4">3.2.1.21</ecNumber>
    </recommendedName>
</protein>
<dbReference type="InterPro" id="IPR050288">
    <property type="entry name" value="Cellulose_deg_GH3"/>
</dbReference>
<dbReference type="InterPro" id="IPR036962">
    <property type="entry name" value="Glyco_hydro_3_N_sf"/>
</dbReference>
<dbReference type="InterPro" id="IPR017853">
    <property type="entry name" value="GH"/>
</dbReference>
<evidence type="ECO:0000256" key="4">
    <source>
        <dbReference type="ARBA" id="ARBA00012744"/>
    </source>
</evidence>
<name>A0A4S8LJ12_DENBC</name>
<evidence type="ECO:0000256" key="7">
    <source>
        <dbReference type="ARBA" id="ARBA00023277"/>
    </source>
</evidence>
<dbReference type="OrthoDB" id="416222at2759"/>
<proteinExistence type="inferred from homology"/>
<evidence type="ECO:0000256" key="8">
    <source>
        <dbReference type="ARBA" id="ARBA00023295"/>
    </source>
</evidence>
<evidence type="ECO:0000256" key="6">
    <source>
        <dbReference type="ARBA" id="ARBA00023001"/>
    </source>
</evidence>
<evidence type="ECO:0000313" key="11">
    <source>
        <dbReference type="Proteomes" id="UP000297245"/>
    </source>
</evidence>
<comment type="catalytic activity">
    <reaction evidence="1">
        <text>Hydrolysis of terminal, non-reducing beta-D-glucosyl residues with release of beta-D-glucose.</text>
        <dbReference type="EC" id="3.2.1.21"/>
    </reaction>
</comment>
<dbReference type="EC" id="3.2.1.21" evidence="4"/>
<sequence length="87" mass="10101">MRQNDILKCEFGFRGYIMLDWQATMSMYGLDMTIPGDITFKSDDSYFGGNLTTYVRNSTIPESRVDDMAERIIASWFLLHQDSPDYP</sequence>
<dbReference type="GO" id="GO:0030245">
    <property type="term" value="P:cellulose catabolic process"/>
    <property type="evidence" value="ECO:0007669"/>
    <property type="project" value="UniProtKB-KW"/>
</dbReference>
<keyword evidence="5" id="KW-0378">Hydrolase</keyword>
<keyword evidence="9" id="KW-0624">Polysaccharide degradation</keyword>
<evidence type="ECO:0000256" key="9">
    <source>
        <dbReference type="ARBA" id="ARBA00023326"/>
    </source>
</evidence>
<keyword evidence="6" id="KW-0136">Cellulose degradation</keyword>
<dbReference type="EMBL" id="ML179380">
    <property type="protein sequence ID" value="THU89142.1"/>
    <property type="molecule type" value="Genomic_DNA"/>
</dbReference>
<dbReference type="Proteomes" id="UP000297245">
    <property type="component" value="Unassembled WGS sequence"/>
</dbReference>
<evidence type="ECO:0000256" key="2">
    <source>
        <dbReference type="ARBA" id="ARBA00004987"/>
    </source>
</evidence>
<dbReference type="Gene3D" id="3.20.20.300">
    <property type="entry name" value="Glycoside hydrolase, family 3, N-terminal domain"/>
    <property type="match status" value="1"/>
</dbReference>
<dbReference type="PANTHER" id="PTHR42715:SF2">
    <property type="entry name" value="BETA-GLUCOSIDASE F-RELATED"/>
    <property type="match status" value="1"/>
</dbReference>
<evidence type="ECO:0000256" key="1">
    <source>
        <dbReference type="ARBA" id="ARBA00000448"/>
    </source>
</evidence>
<keyword evidence="7" id="KW-0119">Carbohydrate metabolism</keyword>
<dbReference type="AlphaFoldDB" id="A0A4S8LJ12"/>
<keyword evidence="8" id="KW-0326">Glycosidase</keyword>
<reference evidence="10 11" key="1">
    <citation type="journal article" date="2019" name="Nat. Ecol. Evol.">
        <title>Megaphylogeny resolves global patterns of mushroom evolution.</title>
        <authorList>
            <person name="Varga T."/>
            <person name="Krizsan K."/>
            <person name="Foldi C."/>
            <person name="Dima B."/>
            <person name="Sanchez-Garcia M."/>
            <person name="Sanchez-Ramirez S."/>
            <person name="Szollosi G.J."/>
            <person name="Szarkandi J.G."/>
            <person name="Papp V."/>
            <person name="Albert L."/>
            <person name="Andreopoulos W."/>
            <person name="Angelini C."/>
            <person name="Antonin V."/>
            <person name="Barry K.W."/>
            <person name="Bougher N.L."/>
            <person name="Buchanan P."/>
            <person name="Buyck B."/>
            <person name="Bense V."/>
            <person name="Catcheside P."/>
            <person name="Chovatia M."/>
            <person name="Cooper J."/>
            <person name="Damon W."/>
            <person name="Desjardin D."/>
            <person name="Finy P."/>
            <person name="Geml J."/>
            <person name="Haridas S."/>
            <person name="Hughes K."/>
            <person name="Justo A."/>
            <person name="Karasinski D."/>
            <person name="Kautmanova I."/>
            <person name="Kiss B."/>
            <person name="Kocsube S."/>
            <person name="Kotiranta H."/>
            <person name="LaButti K.M."/>
            <person name="Lechner B.E."/>
            <person name="Liimatainen K."/>
            <person name="Lipzen A."/>
            <person name="Lukacs Z."/>
            <person name="Mihaltcheva S."/>
            <person name="Morgado L.N."/>
            <person name="Niskanen T."/>
            <person name="Noordeloos M.E."/>
            <person name="Ohm R.A."/>
            <person name="Ortiz-Santana B."/>
            <person name="Ovrebo C."/>
            <person name="Racz N."/>
            <person name="Riley R."/>
            <person name="Savchenko A."/>
            <person name="Shiryaev A."/>
            <person name="Soop K."/>
            <person name="Spirin V."/>
            <person name="Szebenyi C."/>
            <person name="Tomsovsky M."/>
            <person name="Tulloss R.E."/>
            <person name="Uehling J."/>
            <person name="Grigoriev I.V."/>
            <person name="Vagvolgyi C."/>
            <person name="Papp T."/>
            <person name="Martin F.M."/>
            <person name="Miettinen O."/>
            <person name="Hibbett D.S."/>
            <person name="Nagy L.G."/>
        </authorList>
    </citation>
    <scope>NUCLEOTIDE SEQUENCE [LARGE SCALE GENOMIC DNA]</scope>
    <source>
        <strain evidence="10 11">CBS 962.96</strain>
    </source>
</reference>
<dbReference type="PANTHER" id="PTHR42715">
    <property type="entry name" value="BETA-GLUCOSIDASE"/>
    <property type="match status" value="1"/>
</dbReference>
<evidence type="ECO:0000313" key="10">
    <source>
        <dbReference type="EMBL" id="THU89142.1"/>
    </source>
</evidence>
<organism evidence="10 11">
    <name type="scientific">Dendrothele bispora (strain CBS 962.96)</name>
    <dbReference type="NCBI Taxonomy" id="1314807"/>
    <lineage>
        <taxon>Eukaryota</taxon>
        <taxon>Fungi</taxon>
        <taxon>Dikarya</taxon>
        <taxon>Basidiomycota</taxon>
        <taxon>Agaricomycotina</taxon>
        <taxon>Agaricomycetes</taxon>
        <taxon>Agaricomycetidae</taxon>
        <taxon>Agaricales</taxon>
        <taxon>Agaricales incertae sedis</taxon>
        <taxon>Dendrothele</taxon>
    </lineage>
</organism>
<accession>A0A4S8LJ12</accession>
<dbReference type="SUPFAM" id="SSF51445">
    <property type="entry name" value="(Trans)glycosidases"/>
    <property type="match status" value="1"/>
</dbReference>
<comment type="pathway">
    <text evidence="2">Glycan metabolism; cellulose degradation.</text>
</comment>
<keyword evidence="11" id="KW-1185">Reference proteome</keyword>
<comment type="similarity">
    <text evidence="3">Belongs to the glycosyl hydrolase 3 family.</text>
</comment>
<dbReference type="GO" id="GO:0008422">
    <property type="term" value="F:beta-glucosidase activity"/>
    <property type="evidence" value="ECO:0007669"/>
    <property type="project" value="UniProtKB-EC"/>
</dbReference>
<gene>
    <name evidence="10" type="ORF">K435DRAFT_678537</name>
</gene>
<evidence type="ECO:0000256" key="5">
    <source>
        <dbReference type="ARBA" id="ARBA00022801"/>
    </source>
</evidence>
<evidence type="ECO:0000256" key="3">
    <source>
        <dbReference type="ARBA" id="ARBA00005336"/>
    </source>
</evidence>